<dbReference type="PROSITE" id="PS00675">
    <property type="entry name" value="SIGMA54_INTERACT_1"/>
    <property type="match status" value="1"/>
</dbReference>
<name>A0A4R5VQW2_9BACI</name>
<keyword evidence="7 10" id="KW-0067">ATP-binding</keyword>
<dbReference type="InterPro" id="IPR015854">
    <property type="entry name" value="ABC_transpr_LolD-like"/>
</dbReference>
<accession>A0A4R5VQW2</accession>
<organism evidence="12 13">
    <name type="scientific">Bacillus salipaludis</name>
    <dbReference type="NCBI Taxonomy" id="2547811"/>
    <lineage>
        <taxon>Bacteria</taxon>
        <taxon>Bacillati</taxon>
        <taxon>Bacillota</taxon>
        <taxon>Bacilli</taxon>
        <taxon>Bacillales</taxon>
        <taxon>Bacillaceae</taxon>
        <taxon>Bacillus</taxon>
    </lineage>
</organism>
<feature type="domain" description="ABC transporter" evidence="11">
    <location>
        <begin position="2"/>
        <end position="226"/>
    </location>
</feature>
<dbReference type="NCBIfam" id="TIGR02673">
    <property type="entry name" value="FtsE"/>
    <property type="match status" value="1"/>
</dbReference>
<keyword evidence="4 10" id="KW-1003">Cell membrane</keyword>
<protein>
    <recommendedName>
        <fullName evidence="2 10">Cell division ATP-binding protein FtsE</fullName>
    </recommendedName>
</protein>
<dbReference type="InterPro" id="IPR027417">
    <property type="entry name" value="P-loop_NTPase"/>
</dbReference>
<dbReference type="InterPro" id="IPR005286">
    <property type="entry name" value="Cell_div_FtsE"/>
</dbReference>
<comment type="function">
    <text evidence="10">Part of the ABC transporter FtsEX involved in cellular division.</text>
</comment>
<keyword evidence="6 10" id="KW-0547">Nucleotide-binding</keyword>
<comment type="subcellular location">
    <subcellularLocation>
        <location evidence="10">Cell membrane</location>
        <topology evidence="10">Peripheral membrane protein</topology>
        <orientation evidence="10">Cytoplasmic side</orientation>
    </subcellularLocation>
</comment>
<dbReference type="GO" id="GO:0005886">
    <property type="term" value="C:plasma membrane"/>
    <property type="evidence" value="ECO:0007669"/>
    <property type="project" value="UniProtKB-SubCell"/>
</dbReference>
<dbReference type="SUPFAM" id="SSF52540">
    <property type="entry name" value="P-loop containing nucleoside triphosphate hydrolases"/>
    <property type="match status" value="1"/>
</dbReference>
<dbReference type="Proteomes" id="UP000295132">
    <property type="component" value="Unassembled WGS sequence"/>
</dbReference>
<evidence type="ECO:0000256" key="1">
    <source>
        <dbReference type="ARBA" id="ARBA00005417"/>
    </source>
</evidence>
<dbReference type="InterPro" id="IPR025662">
    <property type="entry name" value="Sigma_54_int_dom_ATP-bd_1"/>
</dbReference>
<keyword evidence="9 10" id="KW-0131">Cell cycle</keyword>
<gene>
    <name evidence="10 12" type="primary">ftsE</name>
    <name evidence="12" type="ORF">E2K98_14875</name>
</gene>
<keyword evidence="5 10" id="KW-0132">Cell division</keyword>
<comment type="similarity">
    <text evidence="1 10">Belongs to the ABC transporter superfamily.</text>
</comment>
<evidence type="ECO:0000256" key="4">
    <source>
        <dbReference type="ARBA" id="ARBA00022475"/>
    </source>
</evidence>
<evidence type="ECO:0000313" key="13">
    <source>
        <dbReference type="Proteomes" id="UP000295132"/>
    </source>
</evidence>
<dbReference type="GO" id="GO:0022857">
    <property type="term" value="F:transmembrane transporter activity"/>
    <property type="evidence" value="ECO:0007669"/>
    <property type="project" value="TreeGrafter"/>
</dbReference>
<evidence type="ECO:0000256" key="10">
    <source>
        <dbReference type="RuleBase" id="RU365094"/>
    </source>
</evidence>
<dbReference type="PROSITE" id="PS50893">
    <property type="entry name" value="ABC_TRANSPORTER_2"/>
    <property type="match status" value="1"/>
</dbReference>
<dbReference type="PROSITE" id="PS00211">
    <property type="entry name" value="ABC_TRANSPORTER_1"/>
    <property type="match status" value="1"/>
</dbReference>
<evidence type="ECO:0000256" key="3">
    <source>
        <dbReference type="ARBA" id="ARBA00022448"/>
    </source>
</evidence>
<evidence type="ECO:0000256" key="8">
    <source>
        <dbReference type="ARBA" id="ARBA00023136"/>
    </source>
</evidence>
<dbReference type="PANTHER" id="PTHR24220">
    <property type="entry name" value="IMPORT ATP-BINDING PROTEIN"/>
    <property type="match status" value="1"/>
</dbReference>
<evidence type="ECO:0000313" key="12">
    <source>
        <dbReference type="EMBL" id="TDK60987.1"/>
    </source>
</evidence>
<evidence type="ECO:0000256" key="2">
    <source>
        <dbReference type="ARBA" id="ARBA00020019"/>
    </source>
</evidence>
<proteinExistence type="inferred from homology"/>
<dbReference type="AlphaFoldDB" id="A0A4R5VQW2"/>
<evidence type="ECO:0000259" key="11">
    <source>
        <dbReference type="PROSITE" id="PS50893"/>
    </source>
</evidence>
<dbReference type="FunFam" id="3.40.50.300:FF:000056">
    <property type="entry name" value="Cell division ATP-binding protein FtsE"/>
    <property type="match status" value="1"/>
</dbReference>
<dbReference type="InterPro" id="IPR017871">
    <property type="entry name" value="ABC_transporter-like_CS"/>
</dbReference>
<dbReference type="SMART" id="SM00382">
    <property type="entry name" value="AAA"/>
    <property type="match status" value="1"/>
</dbReference>
<evidence type="ECO:0000256" key="9">
    <source>
        <dbReference type="ARBA" id="ARBA00023306"/>
    </source>
</evidence>
<dbReference type="PANTHER" id="PTHR24220:SF470">
    <property type="entry name" value="CELL DIVISION ATP-BINDING PROTEIN FTSE"/>
    <property type="match status" value="1"/>
</dbReference>
<reference evidence="12 13" key="1">
    <citation type="submission" date="2019-03" db="EMBL/GenBank/DDBJ databases">
        <title>Bacillus niacini sp. nov. a Nicotinate-Metabolizing Mesophile Isolated from Soil.</title>
        <authorList>
            <person name="Zhang G."/>
        </authorList>
    </citation>
    <scope>NUCLEOTIDE SEQUENCE [LARGE SCALE GENOMIC DNA]</scope>
    <source>
        <strain evidence="12 13">WN066</strain>
    </source>
</reference>
<evidence type="ECO:0000256" key="7">
    <source>
        <dbReference type="ARBA" id="ARBA00022840"/>
    </source>
</evidence>
<comment type="subunit">
    <text evidence="10">Homodimer. Forms a membrane-associated complex with FtsX.</text>
</comment>
<dbReference type="Gene3D" id="3.40.50.300">
    <property type="entry name" value="P-loop containing nucleotide triphosphate hydrolases"/>
    <property type="match status" value="1"/>
</dbReference>
<dbReference type="RefSeq" id="WP_133335371.1">
    <property type="nucleotide sequence ID" value="NZ_SMYO01000006.1"/>
</dbReference>
<comment type="caution">
    <text evidence="12">The sequence shown here is derived from an EMBL/GenBank/DDBJ whole genome shotgun (WGS) entry which is preliminary data.</text>
</comment>
<sequence>MIQFQEVTKIYPNGVHALKNINLQISSGEFILMIGESGAGKSTLNKLITREEKLTSGELFVNGIKVSTIKEKRIPQLRRSIGMVFQDFRLLSKMTVYENVAFAQETIGVPINLIRDNVFHALKMVGLESKVNAFPKELSGGEQQRVAIARAIVNRPKLIIADEPTGNLDSKTAWEILKVFEDINKLGTTILMTTHNKEFVEHTTKRVILIENGSILRDHQRKVRTS</sequence>
<keyword evidence="8 10" id="KW-0472">Membrane</keyword>
<evidence type="ECO:0000256" key="6">
    <source>
        <dbReference type="ARBA" id="ARBA00022741"/>
    </source>
</evidence>
<dbReference type="GO" id="GO:0005524">
    <property type="term" value="F:ATP binding"/>
    <property type="evidence" value="ECO:0007669"/>
    <property type="project" value="UniProtKB-UniRule"/>
</dbReference>
<dbReference type="GO" id="GO:0051301">
    <property type="term" value="P:cell division"/>
    <property type="evidence" value="ECO:0007669"/>
    <property type="project" value="UniProtKB-UniRule"/>
</dbReference>
<dbReference type="InterPro" id="IPR003439">
    <property type="entry name" value="ABC_transporter-like_ATP-bd"/>
</dbReference>
<keyword evidence="3" id="KW-0813">Transport</keyword>
<evidence type="ECO:0000256" key="5">
    <source>
        <dbReference type="ARBA" id="ARBA00022618"/>
    </source>
</evidence>
<dbReference type="EMBL" id="SMYO01000006">
    <property type="protein sequence ID" value="TDK60987.1"/>
    <property type="molecule type" value="Genomic_DNA"/>
</dbReference>
<dbReference type="Pfam" id="PF00005">
    <property type="entry name" value="ABC_tran"/>
    <property type="match status" value="1"/>
</dbReference>
<dbReference type="GO" id="GO:0016887">
    <property type="term" value="F:ATP hydrolysis activity"/>
    <property type="evidence" value="ECO:0007669"/>
    <property type="project" value="InterPro"/>
</dbReference>
<dbReference type="InterPro" id="IPR003593">
    <property type="entry name" value="AAA+_ATPase"/>
</dbReference>